<evidence type="ECO:0000313" key="1">
    <source>
        <dbReference type="EMBL" id="VFJ13528.1"/>
    </source>
</evidence>
<reference evidence="1 2" key="1">
    <citation type="submission" date="2019-02" db="EMBL/GenBank/DDBJ databases">
        <authorList>
            <person name="Lehtovirta-Morley E L."/>
        </authorList>
    </citation>
    <scope>NUCLEOTIDE SEQUENCE [LARGE SCALE GENOMIC DNA]</scope>
    <source>
        <strain evidence="1">NFRAN1</strain>
    </source>
</reference>
<proteinExistence type="predicted"/>
<gene>
    <name evidence="1" type="ORF">NFRAN_1206</name>
</gene>
<evidence type="ECO:0000313" key="2">
    <source>
        <dbReference type="Proteomes" id="UP000294299"/>
    </source>
</evidence>
<dbReference type="KEGG" id="nfn:NFRAN_1206"/>
<protein>
    <submittedName>
        <fullName evidence="1">Uncharacterized protein</fullName>
    </submittedName>
</protein>
<name>A0A484I714_9ARCH</name>
<dbReference type="AlphaFoldDB" id="A0A484I714"/>
<sequence length="43" mass="4975">MNNLEFQAMIYVYVWLQGNEAINTNLTRFVVDISALLDKKKIG</sequence>
<organism evidence="1 2">
    <name type="scientific">Candidatus Nitrosocosmicus franklandianus</name>
    <dbReference type="NCBI Taxonomy" id="1798806"/>
    <lineage>
        <taxon>Archaea</taxon>
        <taxon>Nitrososphaerota</taxon>
        <taxon>Nitrososphaeria</taxon>
        <taxon>Nitrososphaerales</taxon>
        <taxon>Nitrososphaeraceae</taxon>
        <taxon>Candidatus Nitrosocosmicus</taxon>
    </lineage>
</organism>
<accession>A0A484I714</accession>
<dbReference type="Proteomes" id="UP000294299">
    <property type="component" value="Chromosome NFRAN"/>
</dbReference>
<keyword evidence="2" id="KW-1185">Reference proteome</keyword>
<dbReference type="EMBL" id="LR216287">
    <property type="protein sequence ID" value="VFJ13528.1"/>
    <property type="molecule type" value="Genomic_DNA"/>
</dbReference>